<dbReference type="InterPro" id="IPR000408">
    <property type="entry name" value="Reg_chr_condens"/>
</dbReference>
<dbReference type="Gene3D" id="3.30.457.10">
    <property type="entry name" value="Copper amine oxidase-like, N-terminal domain"/>
    <property type="match status" value="1"/>
</dbReference>
<evidence type="ECO:0000256" key="1">
    <source>
        <dbReference type="ARBA" id="ARBA00022737"/>
    </source>
</evidence>
<feature type="chain" id="PRO_5016054346" evidence="2">
    <location>
        <begin position="22"/>
        <end position="507"/>
    </location>
</feature>
<dbReference type="Pfam" id="PF07833">
    <property type="entry name" value="Cu_amine_oxidN1"/>
    <property type="match status" value="1"/>
</dbReference>
<gene>
    <name evidence="4" type="ORF">DNH61_10700</name>
</gene>
<dbReference type="SUPFAM" id="SSF50985">
    <property type="entry name" value="RCC1/BLIP-II"/>
    <property type="match status" value="1"/>
</dbReference>
<organism evidence="4 5">
    <name type="scientific">Paenibacillus sambharensis</name>
    <dbReference type="NCBI Taxonomy" id="1803190"/>
    <lineage>
        <taxon>Bacteria</taxon>
        <taxon>Bacillati</taxon>
        <taxon>Bacillota</taxon>
        <taxon>Bacilli</taxon>
        <taxon>Bacillales</taxon>
        <taxon>Paenibacillaceae</taxon>
        <taxon>Paenibacillus</taxon>
    </lineage>
</organism>
<evidence type="ECO:0000313" key="4">
    <source>
        <dbReference type="EMBL" id="PZD95903.1"/>
    </source>
</evidence>
<dbReference type="InterPro" id="IPR051210">
    <property type="entry name" value="Ub_ligase/GEF_domain"/>
</dbReference>
<comment type="caution">
    <text evidence="4">The sequence shown here is derived from an EMBL/GenBank/DDBJ whole genome shotgun (WGS) entry which is preliminary data.</text>
</comment>
<feature type="signal peptide" evidence="2">
    <location>
        <begin position="1"/>
        <end position="21"/>
    </location>
</feature>
<feature type="domain" description="Copper amine oxidase-like N-terminal" evidence="3">
    <location>
        <begin position="388"/>
        <end position="503"/>
    </location>
</feature>
<dbReference type="Pfam" id="PF00415">
    <property type="entry name" value="RCC1"/>
    <property type="match status" value="1"/>
</dbReference>
<dbReference type="Gene3D" id="2.130.10.30">
    <property type="entry name" value="Regulator of chromosome condensation 1/beta-lactamase-inhibitor protein II"/>
    <property type="match status" value="3"/>
</dbReference>
<name>A0A2W1LAI6_9BACL</name>
<dbReference type="Proteomes" id="UP000249522">
    <property type="component" value="Unassembled WGS sequence"/>
</dbReference>
<keyword evidence="1" id="KW-0677">Repeat</keyword>
<evidence type="ECO:0000259" key="3">
    <source>
        <dbReference type="Pfam" id="PF07833"/>
    </source>
</evidence>
<protein>
    <submittedName>
        <fullName evidence="4">Copper amine oxidase</fullName>
    </submittedName>
</protein>
<keyword evidence="2" id="KW-0732">Signal</keyword>
<dbReference type="InterPro" id="IPR009091">
    <property type="entry name" value="RCC1/BLIP-II"/>
</dbReference>
<reference evidence="4 5" key="1">
    <citation type="submission" date="2018-06" db="EMBL/GenBank/DDBJ databases">
        <title>Paenibacillus imtechensis sp. nov.</title>
        <authorList>
            <person name="Pinnaka A.K."/>
            <person name="Singh H."/>
            <person name="Kaur M."/>
        </authorList>
    </citation>
    <scope>NUCLEOTIDE SEQUENCE [LARGE SCALE GENOMIC DNA]</scope>
    <source>
        <strain evidence="4 5">SMB1</strain>
    </source>
</reference>
<dbReference type="PANTHER" id="PTHR22870">
    <property type="entry name" value="REGULATOR OF CHROMOSOME CONDENSATION"/>
    <property type="match status" value="1"/>
</dbReference>
<evidence type="ECO:0000313" key="5">
    <source>
        <dbReference type="Proteomes" id="UP000249522"/>
    </source>
</evidence>
<proteinExistence type="predicted"/>
<dbReference type="OrthoDB" id="27389at2"/>
<keyword evidence="5" id="KW-1185">Reference proteome</keyword>
<dbReference type="RefSeq" id="WP_111146648.1">
    <property type="nucleotide sequence ID" value="NZ_QKRB01000043.1"/>
</dbReference>
<dbReference type="PANTHER" id="PTHR22870:SF408">
    <property type="entry name" value="OS09G0560450 PROTEIN"/>
    <property type="match status" value="1"/>
</dbReference>
<dbReference type="InterPro" id="IPR036582">
    <property type="entry name" value="Mao_N_sf"/>
</dbReference>
<evidence type="ECO:0000256" key="2">
    <source>
        <dbReference type="SAM" id="SignalP"/>
    </source>
</evidence>
<dbReference type="InterPro" id="IPR012854">
    <property type="entry name" value="Cu_amine_oxidase-like_N"/>
</dbReference>
<dbReference type="SUPFAM" id="SSF55383">
    <property type="entry name" value="Copper amine oxidase, domain N"/>
    <property type="match status" value="2"/>
</dbReference>
<dbReference type="EMBL" id="QKRB01000043">
    <property type="protein sequence ID" value="PZD95903.1"/>
    <property type="molecule type" value="Genomic_DNA"/>
</dbReference>
<accession>A0A2W1LAI6</accession>
<sequence length="507" mass="55077">MKNKVSIIILAACLFLSSVHASVTAAANVHAAIQAFEPTSLIKSDGSLWVWGNESGSKHTGSLSVPTQIHGLTDVAASFSNHLVMKEDGTVWFWERDPSTLTFQVYPVEKLSNLTAVYPGNKESLALDAQGNVYIIPTDYELTSSDLDNIVMIPGVDHIKAITNYTDEAYQLRWLLLKEDGSVLRDAGSLETFEPLPSLVDVVDIQGNLALKKDGTVWSLPDAANGLKEGQVGASRLSGLSDIRSITSGAYSSLAIDRQSRLWFWGVTYTGYSDGTNLHAQSKPVRLTSITNVKEAYIIERSIVALTQEGKVYSASINRKQMPADPEFTLLASDVSQIKKGNRHIIMQKTDGSLWGWGMNKNAQLGHGDFKVEYSTPVQVQRPISVVLNGEPAALSGGVIIRNNQAFIPLRSVFEKMGAGISFNTGADGTSKYVVIKRNDKGTAPVEITIDYKSGNAVLNGKTIKLPNKPFIVAGIAYLPLRFVSESLGANVSWAQQEGRITIMTEK</sequence>
<dbReference type="AlphaFoldDB" id="A0A2W1LAI6"/>